<evidence type="ECO:0000313" key="3">
    <source>
        <dbReference type="EMBL" id="TQK76644.1"/>
    </source>
</evidence>
<accession>A0A542SPW1</accession>
<evidence type="ECO:0000256" key="1">
    <source>
        <dbReference type="ARBA" id="ARBA00022962"/>
    </source>
</evidence>
<keyword evidence="1" id="KW-0315">Glutamine amidotransferase</keyword>
<comment type="caution">
    <text evidence="3">The sequence shown here is derived from an EMBL/GenBank/DDBJ whole genome shotgun (WGS) entry which is preliminary data.</text>
</comment>
<dbReference type="Pfam" id="PF00117">
    <property type="entry name" value="GATase"/>
    <property type="match status" value="1"/>
</dbReference>
<dbReference type="AlphaFoldDB" id="A0A542SPW1"/>
<dbReference type="GO" id="GO:0005829">
    <property type="term" value="C:cytosol"/>
    <property type="evidence" value="ECO:0007669"/>
    <property type="project" value="TreeGrafter"/>
</dbReference>
<dbReference type="InterPro" id="IPR006221">
    <property type="entry name" value="TrpG/PapA_dom"/>
</dbReference>
<protein>
    <submittedName>
        <fullName evidence="3">Para-aminobenzoate synthetase component 2</fullName>
    </submittedName>
</protein>
<dbReference type="PANTHER" id="PTHR43418">
    <property type="entry name" value="MULTIFUNCTIONAL TRYPTOPHAN BIOSYNTHESIS PROTEIN-RELATED"/>
    <property type="match status" value="1"/>
</dbReference>
<dbReference type="InterPro" id="IPR029062">
    <property type="entry name" value="Class_I_gatase-like"/>
</dbReference>
<evidence type="ECO:0000313" key="4">
    <source>
        <dbReference type="Proteomes" id="UP000316181"/>
    </source>
</evidence>
<dbReference type="InterPro" id="IPR050472">
    <property type="entry name" value="Anth_synth/Amidotransfase"/>
</dbReference>
<evidence type="ECO:0000259" key="2">
    <source>
        <dbReference type="Pfam" id="PF00117"/>
    </source>
</evidence>
<dbReference type="InterPro" id="IPR017926">
    <property type="entry name" value="GATASE"/>
</dbReference>
<dbReference type="PRINTS" id="PR00096">
    <property type="entry name" value="GATASE"/>
</dbReference>
<dbReference type="SUPFAM" id="SSF52317">
    <property type="entry name" value="Class I glutamine amidotransferase-like"/>
    <property type="match status" value="1"/>
</dbReference>
<name>A0A542SPW1_9MICO</name>
<dbReference type="FunFam" id="3.40.50.880:FF:000003">
    <property type="entry name" value="Anthranilate synthase component II"/>
    <property type="match status" value="1"/>
</dbReference>
<feature type="domain" description="Glutamine amidotransferase" evidence="2">
    <location>
        <begin position="12"/>
        <end position="199"/>
    </location>
</feature>
<proteinExistence type="predicted"/>
<dbReference type="Gene3D" id="3.40.50.880">
    <property type="match status" value="1"/>
</dbReference>
<reference evidence="3 4" key="1">
    <citation type="submission" date="2019-06" db="EMBL/GenBank/DDBJ databases">
        <title>Sequencing the genomes of 1000 actinobacteria strains.</title>
        <authorList>
            <person name="Klenk H.-P."/>
        </authorList>
    </citation>
    <scope>NUCLEOTIDE SEQUENCE [LARGE SCALE GENOMIC DNA]</scope>
    <source>
        <strain evidence="3 4">DSM 10596</strain>
    </source>
</reference>
<dbReference type="OrthoDB" id="9803598at2"/>
<organism evidence="3 4">
    <name type="scientific">Rarobacter incanus</name>
    <dbReference type="NCBI Taxonomy" id="153494"/>
    <lineage>
        <taxon>Bacteria</taxon>
        <taxon>Bacillati</taxon>
        <taxon>Actinomycetota</taxon>
        <taxon>Actinomycetes</taxon>
        <taxon>Micrococcales</taxon>
        <taxon>Rarobacteraceae</taxon>
        <taxon>Rarobacter</taxon>
    </lineage>
</organism>
<dbReference type="CDD" id="cd01743">
    <property type="entry name" value="GATase1_Anthranilate_Synthase"/>
    <property type="match status" value="1"/>
</dbReference>
<dbReference type="PRINTS" id="PR00097">
    <property type="entry name" value="ANTSNTHASEII"/>
</dbReference>
<keyword evidence="4" id="KW-1185">Reference proteome</keyword>
<dbReference type="PROSITE" id="PS51273">
    <property type="entry name" value="GATASE_TYPE_1"/>
    <property type="match status" value="1"/>
</dbReference>
<sequence>MRDEAPAPAIAVIDNHDSFVFTIVGYLRALGATVSVTRNDDPAAVDRARAADGVLLSPGPGHPRTAGATLAAVAACASDARPLLGICLGHQAIAHYFGAQVAHAPTIMHGRVSRIAHDGRGVFAGLPDPMIATRYHSLAVASDSIPDALEVSATALPQGYDPHRVVMGLRHRELPLEGVQFHPEAVLTEGGADLLANWLAMVRARA</sequence>
<dbReference type="Proteomes" id="UP000316181">
    <property type="component" value="Unassembled WGS sequence"/>
</dbReference>
<dbReference type="RefSeq" id="WP_142112069.1">
    <property type="nucleotide sequence ID" value="NZ_BAAATB010000002.1"/>
</dbReference>
<dbReference type="GO" id="GO:0000162">
    <property type="term" value="P:L-tryptophan biosynthetic process"/>
    <property type="evidence" value="ECO:0007669"/>
    <property type="project" value="TreeGrafter"/>
</dbReference>
<gene>
    <name evidence="3" type="ORF">FB389_1329</name>
</gene>
<dbReference type="PANTHER" id="PTHR43418:SF4">
    <property type="entry name" value="MULTIFUNCTIONAL TRYPTOPHAN BIOSYNTHESIS PROTEIN"/>
    <property type="match status" value="1"/>
</dbReference>
<dbReference type="EMBL" id="VFNV01000001">
    <property type="protein sequence ID" value="TQK76644.1"/>
    <property type="molecule type" value="Genomic_DNA"/>
</dbReference>
<dbReference type="GO" id="GO:0004049">
    <property type="term" value="F:anthranilate synthase activity"/>
    <property type="evidence" value="ECO:0007669"/>
    <property type="project" value="TreeGrafter"/>
</dbReference>
<dbReference type="PRINTS" id="PR00099">
    <property type="entry name" value="CPSGATASE"/>
</dbReference>
<dbReference type="NCBIfam" id="TIGR00566">
    <property type="entry name" value="trpG_papA"/>
    <property type="match status" value="1"/>
</dbReference>